<name>A0ABS0GWT7_9ACTN</name>
<feature type="transmembrane region" description="Helical" evidence="1">
    <location>
        <begin position="237"/>
        <end position="256"/>
    </location>
</feature>
<evidence type="ECO:0008006" key="4">
    <source>
        <dbReference type="Google" id="ProtNLM"/>
    </source>
</evidence>
<keyword evidence="1" id="KW-1133">Transmembrane helix</keyword>
<dbReference type="Proteomes" id="UP000638560">
    <property type="component" value="Unassembled WGS sequence"/>
</dbReference>
<keyword evidence="3" id="KW-1185">Reference proteome</keyword>
<evidence type="ECO:0000313" key="3">
    <source>
        <dbReference type="Proteomes" id="UP000638560"/>
    </source>
</evidence>
<protein>
    <recommendedName>
        <fullName evidence="4">ABC transporter permease</fullName>
    </recommendedName>
</protein>
<evidence type="ECO:0000313" key="2">
    <source>
        <dbReference type="EMBL" id="MBF9130671.1"/>
    </source>
</evidence>
<comment type="caution">
    <text evidence="2">The sequence shown here is derived from an EMBL/GenBank/DDBJ whole genome shotgun (WGS) entry which is preliminary data.</text>
</comment>
<evidence type="ECO:0000256" key="1">
    <source>
        <dbReference type="SAM" id="Phobius"/>
    </source>
</evidence>
<feature type="transmembrane region" description="Helical" evidence="1">
    <location>
        <begin position="213"/>
        <end position="230"/>
    </location>
</feature>
<organism evidence="2 3">
    <name type="scientific">Plantactinospora alkalitolerans</name>
    <dbReference type="NCBI Taxonomy" id="2789879"/>
    <lineage>
        <taxon>Bacteria</taxon>
        <taxon>Bacillati</taxon>
        <taxon>Actinomycetota</taxon>
        <taxon>Actinomycetes</taxon>
        <taxon>Micromonosporales</taxon>
        <taxon>Micromonosporaceae</taxon>
        <taxon>Plantactinospora</taxon>
    </lineage>
</organism>
<keyword evidence="1" id="KW-0472">Membrane</keyword>
<gene>
    <name evidence="2" type="ORF">I0C86_17145</name>
</gene>
<reference evidence="2 3" key="1">
    <citation type="submission" date="2020-11" db="EMBL/GenBank/DDBJ databases">
        <title>A novel isolate from a Black sea contaminated sediment with potential to produce alkanes: Plantactinospora alkalitolerans sp. nov.</title>
        <authorList>
            <person name="Carro L."/>
            <person name="Veyisoglu A."/>
            <person name="Guven K."/>
            <person name="Schumann P."/>
            <person name="Klenk H.-P."/>
            <person name="Sahin N."/>
        </authorList>
    </citation>
    <scope>NUCLEOTIDE SEQUENCE [LARGE SCALE GENOMIC DNA]</scope>
    <source>
        <strain evidence="2 3">S1510</strain>
    </source>
</reference>
<keyword evidence="1" id="KW-0812">Transmembrane</keyword>
<feature type="transmembrane region" description="Helical" evidence="1">
    <location>
        <begin position="46"/>
        <end position="66"/>
    </location>
</feature>
<sequence>MMGRILRIELRRSAALGVALLSLVVATATLLSYTEGFAGRWMQLAVSGRSLLMVMCPLALAGGAWLGRRDSRSRVDELFTSTARPRWQRVLPTAGALAITLVTAYILMLLIGAAWVLPTAGYFPIAAIAVSAVGVLSLIAAGWLGMAAGRAMPRLVTAPALAVVSVALLALLPDYLSVASMVEDRSDPAALLLTPVYIGGLDDLQTVVARVNLTQALWLAALAATGLLLLGAVGRRAITLAVLPAVLGAAVAIPLMPTGGYDAAAAVDPDAAELVCDNDGWQVCVTRAHAGLLPDVVGPARLALTMMAAKLPGAPSRAVETRRVQSWAQPDDAAPAAKADRAHTLVFDAPPIGRTGRADLTDADFLPGLLEAAWRQDCGGQQEDQDAYLARTVAAAWLTGQLPVAQSWWVPGDPERVSAAYQTLIGLPEAEQERRMVEARDAALACRTDALRSILPTDGP</sequence>
<dbReference type="RefSeq" id="WP_196202236.1">
    <property type="nucleotide sequence ID" value="NZ_JADPUN010000165.1"/>
</dbReference>
<proteinExistence type="predicted"/>
<feature type="transmembrane region" description="Helical" evidence="1">
    <location>
        <begin position="94"/>
        <end position="116"/>
    </location>
</feature>
<feature type="transmembrane region" description="Helical" evidence="1">
    <location>
        <begin position="122"/>
        <end position="144"/>
    </location>
</feature>
<dbReference type="EMBL" id="JADPUN010000165">
    <property type="protein sequence ID" value="MBF9130671.1"/>
    <property type="molecule type" value="Genomic_DNA"/>
</dbReference>
<feature type="transmembrane region" description="Helical" evidence="1">
    <location>
        <begin position="156"/>
        <end position="176"/>
    </location>
</feature>
<accession>A0ABS0GWT7</accession>